<reference evidence="3 4" key="1">
    <citation type="submission" date="2023-04" db="EMBL/GenBank/DDBJ databases">
        <title>Fusibacter bizertensis strain WBS, isolated from littoral bottom sediments of the Arctic seas - biochemical and genomic analysis.</title>
        <authorList>
            <person name="Brioukhanov A.L."/>
        </authorList>
    </citation>
    <scope>NUCLEOTIDE SEQUENCE [LARGE SCALE GENOMIC DNA]</scope>
    <source>
        <strain evidence="3 4">WBS</strain>
    </source>
</reference>
<proteinExistence type="predicted"/>
<evidence type="ECO:0000313" key="4">
    <source>
        <dbReference type="Proteomes" id="UP001158045"/>
    </source>
</evidence>
<dbReference type="NCBIfam" id="NF045650">
    <property type="entry name" value="CD1247_Nterm"/>
    <property type="match status" value="1"/>
</dbReference>
<evidence type="ECO:0000313" key="3">
    <source>
        <dbReference type="EMBL" id="MDH8677084.1"/>
    </source>
</evidence>
<dbReference type="PROSITE" id="PS51074">
    <property type="entry name" value="DPH_MB"/>
    <property type="match status" value="1"/>
</dbReference>
<feature type="coiled-coil region" evidence="1">
    <location>
        <begin position="37"/>
        <end position="85"/>
    </location>
</feature>
<name>A0ABT6N9I9_9FIRM</name>
<protein>
    <recommendedName>
        <fullName evidence="2">DPH-type MB domain-containing protein</fullName>
    </recommendedName>
</protein>
<sequence length="148" mass="16656">MSYMHEKVAYLQGLAEGMEIGSDSKEGKLLLQIIEVLEDFADEVDSVYDELDDLNDAVVELDDYLETIDEDLADLEDDVYELDDDDFEDDEDEDFEEVECPDCGESFFVDGSLIDKGEDVECPNCGVIIEFTDDCECCGEEGCDCCEE</sequence>
<evidence type="ECO:0000259" key="2">
    <source>
        <dbReference type="PROSITE" id="PS51074"/>
    </source>
</evidence>
<evidence type="ECO:0000256" key="1">
    <source>
        <dbReference type="SAM" id="Coils"/>
    </source>
</evidence>
<gene>
    <name evidence="3" type="ORF">QE109_02930</name>
</gene>
<organism evidence="3 4">
    <name type="scientific">Fusibacter bizertensis</name>
    <dbReference type="NCBI Taxonomy" id="1488331"/>
    <lineage>
        <taxon>Bacteria</taxon>
        <taxon>Bacillati</taxon>
        <taxon>Bacillota</taxon>
        <taxon>Clostridia</taxon>
        <taxon>Eubacteriales</taxon>
        <taxon>Eubacteriales Family XII. Incertae Sedis</taxon>
        <taxon>Fusibacter</taxon>
    </lineage>
</organism>
<dbReference type="InterPro" id="IPR007872">
    <property type="entry name" value="DPH_MB_dom"/>
</dbReference>
<feature type="domain" description="DPH-type MB" evidence="2">
    <location>
        <begin position="76"/>
        <end position="134"/>
    </location>
</feature>
<keyword evidence="1" id="KW-0175">Coiled coil</keyword>
<comment type="caution">
    <text evidence="3">The sequence shown here is derived from an EMBL/GenBank/DDBJ whole genome shotgun (WGS) entry which is preliminary data.</text>
</comment>
<accession>A0ABT6N9I9</accession>
<dbReference type="Proteomes" id="UP001158045">
    <property type="component" value="Unassembled WGS sequence"/>
</dbReference>
<keyword evidence="4" id="KW-1185">Reference proteome</keyword>
<dbReference type="InterPro" id="IPR054688">
    <property type="entry name" value="CD1247_N"/>
</dbReference>
<dbReference type="EMBL" id="JARYZI010000001">
    <property type="protein sequence ID" value="MDH8677084.1"/>
    <property type="molecule type" value="Genomic_DNA"/>
</dbReference>
<dbReference type="RefSeq" id="WP_281092880.1">
    <property type="nucleotide sequence ID" value="NZ_JARYZI010000001.1"/>
</dbReference>